<gene>
    <name evidence="8" type="ORF">HNQ67_002512</name>
</gene>
<keyword evidence="9" id="KW-1185">Reference proteome</keyword>
<feature type="transmembrane region" description="Helical" evidence="7">
    <location>
        <begin position="197"/>
        <end position="215"/>
    </location>
</feature>
<dbReference type="GO" id="GO:0016020">
    <property type="term" value="C:membrane"/>
    <property type="evidence" value="ECO:0007669"/>
    <property type="project" value="UniProtKB-SubCell"/>
</dbReference>
<evidence type="ECO:0000256" key="4">
    <source>
        <dbReference type="ARBA" id="ARBA00022989"/>
    </source>
</evidence>
<name>A0A7W8I1Q0_9CAUL</name>
<keyword evidence="4 7" id="KW-1133">Transmembrane helix</keyword>
<dbReference type="InterPro" id="IPR005496">
    <property type="entry name" value="Integral_membrane_TerC"/>
</dbReference>
<feature type="transmembrane region" description="Helical" evidence="7">
    <location>
        <begin position="75"/>
        <end position="92"/>
    </location>
</feature>
<dbReference type="EMBL" id="JACHFZ010000005">
    <property type="protein sequence ID" value="MBB5292975.1"/>
    <property type="molecule type" value="Genomic_DNA"/>
</dbReference>
<proteinExistence type="inferred from homology"/>
<dbReference type="PANTHER" id="PTHR30238">
    <property type="entry name" value="MEMBRANE BOUND PREDICTED REDOX MODULATOR"/>
    <property type="match status" value="1"/>
</dbReference>
<feature type="transmembrane region" description="Helical" evidence="7">
    <location>
        <begin position="20"/>
        <end position="44"/>
    </location>
</feature>
<accession>A0A7W8I1Q0</accession>
<dbReference type="Pfam" id="PF03741">
    <property type="entry name" value="TerC"/>
    <property type="match status" value="1"/>
</dbReference>
<feature type="compositionally biased region" description="Polar residues" evidence="6">
    <location>
        <begin position="267"/>
        <end position="288"/>
    </location>
</feature>
<protein>
    <submittedName>
        <fullName evidence="8">YjbE family integral membrane protein</fullName>
    </submittedName>
</protein>
<feature type="transmembrane region" description="Helical" evidence="7">
    <location>
        <begin position="140"/>
        <end position="162"/>
    </location>
</feature>
<dbReference type="Proteomes" id="UP000566663">
    <property type="component" value="Unassembled WGS sequence"/>
</dbReference>
<keyword evidence="5 7" id="KW-0472">Membrane</keyword>
<comment type="caution">
    <text evidence="8">The sequence shown here is derived from an EMBL/GenBank/DDBJ whole genome shotgun (WGS) entry which is preliminary data.</text>
</comment>
<evidence type="ECO:0000313" key="8">
    <source>
        <dbReference type="EMBL" id="MBB5292975.1"/>
    </source>
</evidence>
<comment type="subcellular location">
    <subcellularLocation>
        <location evidence="1">Membrane</location>
        <topology evidence="1">Multi-pass membrane protein</topology>
    </subcellularLocation>
</comment>
<comment type="similarity">
    <text evidence="2">Belongs to the TerC family.</text>
</comment>
<feature type="region of interest" description="Disordered" evidence="6">
    <location>
        <begin position="248"/>
        <end position="288"/>
    </location>
</feature>
<evidence type="ECO:0000256" key="6">
    <source>
        <dbReference type="SAM" id="MobiDB-lite"/>
    </source>
</evidence>
<reference evidence="8 9" key="1">
    <citation type="submission" date="2020-08" db="EMBL/GenBank/DDBJ databases">
        <title>Genomic Encyclopedia of Type Strains, Phase IV (KMG-IV): sequencing the most valuable type-strain genomes for metagenomic binning, comparative biology and taxonomic classification.</title>
        <authorList>
            <person name="Goeker M."/>
        </authorList>
    </citation>
    <scope>NUCLEOTIDE SEQUENCE [LARGE SCALE GENOMIC DNA]</scope>
    <source>
        <strain evidence="8 9">DSM 25335</strain>
    </source>
</reference>
<dbReference type="PANTHER" id="PTHR30238:SF4">
    <property type="entry name" value="SLL1022 PROTEIN"/>
    <property type="match status" value="1"/>
</dbReference>
<evidence type="ECO:0000256" key="7">
    <source>
        <dbReference type="SAM" id="Phobius"/>
    </source>
</evidence>
<feature type="compositionally biased region" description="Basic and acidic residues" evidence="6">
    <location>
        <begin position="248"/>
        <end position="257"/>
    </location>
</feature>
<evidence type="ECO:0000256" key="1">
    <source>
        <dbReference type="ARBA" id="ARBA00004141"/>
    </source>
</evidence>
<feature type="transmembrane region" description="Helical" evidence="7">
    <location>
        <begin position="168"/>
        <end position="188"/>
    </location>
</feature>
<dbReference type="AlphaFoldDB" id="A0A7W8I1Q0"/>
<evidence type="ECO:0000256" key="3">
    <source>
        <dbReference type="ARBA" id="ARBA00022692"/>
    </source>
</evidence>
<dbReference type="RefSeq" id="WP_183255911.1">
    <property type="nucleotide sequence ID" value="NZ_BAAAFF010000001.1"/>
</dbReference>
<dbReference type="InterPro" id="IPR022301">
    <property type="entry name" value="Integral_membrane_YjbE"/>
</dbReference>
<sequence>MEFLSSAELFTPEALSALGKVLMIDLVLAGDNAVAVGLAAAALAPELRKKAILIGLAAAVVMRIGFALITVQLLAIVGLLLAGGFLLLWVCWKMWRELREQATHDQAEAEAELETAMSVHHGGGPPPEALGLKRKSFGAALVQIMIADITMSLDNVLAVAGAAHDHPVIMVFGLVLSIALMGVAATFIAKLLTRHRWIGYVGLFVVLYVALHMIWDGGRSVIVRTDRMEAFNAAAPAFLDIGEKEASKHLKGTRGESNELETPPLPTSSADTPPAQTVSTKKATTDQP</sequence>
<keyword evidence="3 7" id="KW-0812">Transmembrane</keyword>
<evidence type="ECO:0000313" key="9">
    <source>
        <dbReference type="Proteomes" id="UP000566663"/>
    </source>
</evidence>
<evidence type="ECO:0000256" key="5">
    <source>
        <dbReference type="ARBA" id="ARBA00023136"/>
    </source>
</evidence>
<dbReference type="NCBIfam" id="TIGR03717">
    <property type="entry name" value="R_switched_YjbE"/>
    <property type="match status" value="1"/>
</dbReference>
<organism evidence="8 9">
    <name type="scientific">Brevundimonas basaltis</name>
    <dbReference type="NCBI Taxonomy" id="472166"/>
    <lineage>
        <taxon>Bacteria</taxon>
        <taxon>Pseudomonadati</taxon>
        <taxon>Pseudomonadota</taxon>
        <taxon>Alphaproteobacteria</taxon>
        <taxon>Caulobacterales</taxon>
        <taxon>Caulobacteraceae</taxon>
        <taxon>Brevundimonas</taxon>
    </lineage>
</organism>
<evidence type="ECO:0000256" key="2">
    <source>
        <dbReference type="ARBA" id="ARBA00007511"/>
    </source>
</evidence>
<feature type="transmembrane region" description="Helical" evidence="7">
    <location>
        <begin position="51"/>
        <end position="69"/>
    </location>
</feature>